<dbReference type="RefSeq" id="WP_232594241.1">
    <property type="nucleotide sequence ID" value="NZ_BSPD01000033.1"/>
</dbReference>
<dbReference type="InterPro" id="IPR010225">
    <property type="entry name" value="HrpB"/>
</dbReference>
<sequence length="866" mass="94361">MTSLPQLPISDVLTSIEAFLSGGDELVLEAPPGAGKTTIVPLSLLGASWLNNQKIVVLEPRRLAAKVAAERMADILGESVGQTVGYRVRFESKVSQKTKIEVVTEGILIRQLQDDPALSGVGVVIFDEFHERSVDADLALALSLQGRDLFGDVREVPLKIVVMSATLNGQAVSQLLSEASGQLVPVVTSEGRAFPVDVQYCGAYEFGEDIRPKVERAVNQAIAQDSGSILVFLPGVGEIRSIAERLEDAFSKEAGIVVCPLYGDLTLAAQHAAIRPAPEGVRKIVLATNIAETSLTIEGVRVVIDGGLVRYAEFDPVSGVNRLVTGRVSRAEAEQRAGRAGRMEPGVCYRLWSKSQHDSLAEQPCPEILQSDLAPLAIQLARWGVSDPSELLWLDPPATGAWQQACELLKTLDVLKPAGFQLSTYGECLSSFPLHPRQAHLLAMSHLSGHGELGVALAALLESGDRLPSGQADLASSVFGLMGQGEEKGGKRFGSVQSRKMHQQLDRLRHRRLSAEKIVKTDVPLLSAFEKNASDDDALGVLLALAYPDRIAQRRNTSGEGASYKLSNGRGVRLKKDDRLSRNHYLVVAELGGGQSYRSPGRDALVFAAIPLSESVFQTALSHLVKEKTDAYWDTHKQRFCAQRQWCIGELVIRSEPIAEISNEIRQSVLLSLIRKEGLSILSWSPSAIQWRARVALLNHIEPDGAWPDVSDKGLLSSLEIWFGSSLTAVSTLNQLKDIDLLPLLKTLLPWPLPQQLDDQLPAQLSVPSGRSHTIDYTQSPPVLAVRMQEMFGCANTPSVAGGRIPLMLHLLSPAQRPLQVTQDLSGFWGGVYREVAKEMRGRYPKHYWPDNPLESEATARAKPRK</sequence>
<evidence type="ECO:0000313" key="8">
    <source>
        <dbReference type="EMBL" id="GLS25679.1"/>
    </source>
</evidence>
<dbReference type="Pfam" id="PF08482">
    <property type="entry name" value="HrpB_C"/>
    <property type="match status" value="1"/>
</dbReference>
<protein>
    <submittedName>
        <fullName evidence="8">ATP-dependent helicase HrpB</fullName>
    </submittedName>
</protein>
<dbReference type="CDD" id="cd17990">
    <property type="entry name" value="DEXHc_HrpB"/>
    <property type="match status" value="1"/>
</dbReference>
<dbReference type="Pfam" id="PF24473">
    <property type="entry name" value="CON_HrpB"/>
    <property type="match status" value="1"/>
</dbReference>
<dbReference type="PROSITE" id="PS51192">
    <property type="entry name" value="HELICASE_ATP_BIND_1"/>
    <property type="match status" value="1"/>
</dbReference>
<evidence type="ECO:0000256" key="4">
    <source>
        <dbReference type="ARBA" id="ARBA00022840"/>
    </source>
</evidence>
<dbReference type="CDD" id="cd18791">
    <property type="entry name" value="SF2_C_RHA"/>
    <property type="match status" value="1"/>
</dbReference>
<dbReference type="GO" id="GO:0005524">
    <property type="term" value="F:ATP binding"/>
    <property type="evidence" value="ECO:0007669"/>
    <property type="project" value="UniProtKB-KW"/>
</dbReference>
<dbReference type="Gene3D" id="3.40.50.300">
    <property type="entry name" value="P-loop containing nucleotide triphosphate hydrolases"/>
    <property type="match status" value="2"/>
</dbReference>
<dbReference type="InterPro" id="IPR011545">
    <property type="entry name" value="DEAD/DEAH_box_helicase_dom"/>
</dbReference>
<dbReference type="FunFam" id="3.40.50.300:FF:002125">
    <property type="entry name" value="ATP-dependent helicase HrpB"/>
    <property type="match status" value="1"/>
</dbReference>
<dbReference type="InterPro" id="IPR013689">
    <property type="entry name" value="RNA_helicase_ATP-dep_HrpB_C"/>
</dbReference>
<evidence type="ECO:0000259" key="7">
    <source>
        <dbReference type="PROSITE" id="PS51194"/>
    </source>
</evidence>
<feature type="domain" description="Helicase ATP-binding" evidence="6">
    <location>
        <begin position="17"/>
        <end position="185"/>
    </location>
</feature>
<evidence type="ECO:0000256" key="1">
    <source>
        <dbReference type="ARBA" id="ARBA00022741"/>
    </source>
</evidence>
<dbReference type="Pfam" id="PF00271">
    <property type="entry name" value="Helicase_C"/>
    <property type="match status" value="1"/>
</dbReference>
<dbReference type="NCBIfam" id="TIGR01970">
    <property type="entry name" value="DEAH_box_HrpB"/>
    <property type="match status" value="1"/>
</dbReference>
<evidence type="ECO:0000313" key="9">
    <source>
        <dbReference type="Proteomes" id="UP001156870"/>
    </source>
</evidence>
<dbReference type="InterPro" id="IPR007502">
    <property type="entry name" value="Helicase-assoc_dom"/>
</dbReference>
<comment type="caution">
    <text evidence="8">The sequence shown here is derived from an EMBL/GenBank/DDBJ whole genome shotgun (WGS) entry which is preliminary data.</text>
</comment>
<dbReference type="PROSITE" id="PS51194">
    <property type="entry name" value="HELICASE_CTER"/>
    <property type="match status" value="1"/>
</dbReference>
<dbReference type="PIRSF" id="PIRSF005496">
    <property type="entry name" value="ATP_hel_hrpB"/>
    <property type="match status" value="1"/>
</dbReference>
<dbReference type="InterPro" id="IPR056329">
    <property type="entry name" value="CON_HrpB"/>
</dbReference>
<dbReference type="PANTHER" id="PTHR43519">
    <property type="entry name" value="ATP-DEPENDENT RNA HELICASE HRPB"/>
    <property type="match status" value="1"/>
</dbReference>
<dbReference type="InterPro" id="IPR001650">
    <property type="entry name" value="Helicase_C-like"/>
</dbReference>
<dbReference type="SMART" id="SM00490">
    <property type="entry name" value="HELICc"/>
    <property type="match status" value="1"/>
</dbReference>
<evidence type="ECO:0000259" key="6">
    <source>
        <dbReference type="PROSITE" id="PS51192"/>
    </source>
</evidence>
<dbReference type="InterPro" id="IPR027417">
    <property type="entry name" value="P-loop_NTPase"/>
</dbReference>
<feature type="domain" description="Helicase C-terminal" evidence="7">
    <location>
        <begin position="209"/>
        <end position="384"/>
    </location>
</feature>
<dbReference type="Gene3D" id="1.20.120.1080">
    <property type="match status" value="1"/>
</dbReference>
<keyword evidence="4" id="KW-0067">ATP-binding</keyword>
<dbReference type="SMART" id="SM00487">
    <property type="entry name" value="DEXDc"/>
    <property type="match status" value="1"/>
</dbReference>
<dbReference type="GO" id="GO:0004386">
    <property type="term" value="F:helicase activity"/>
    <property type="evidence" value="ECO:0007669"/>
    <property type="project" value="UniProtKB-KW"/>
</dbReference>
<dbReference type="GO" id="GO:0003676">
    <property type="term" value="F:nucleic acid binding"/>
    <property type="evidence" value="ECO:0007669"/>
    <property type="project" value="InterPro"/>
</dbReference>
<reference evidence="8 9" key="1">
    <citation type="journal article" date="2014" name="Int. J. Syst. Evol. Microbiol.">
        <title>Complete genome sequence of Corynebacterium casei LMG S-19264T (=DSM 44701T), isolated from a smear-ripened cheese.</title>
        <authorList>
            <consortium name="US DOE Joint Genome Institute (JGI-PGF)"/>
            <person name="Walter F."/>
            <person name="Albersmeier A."/>
            <person name="Kalinowski J."/>
            <person name="Ruckert C."/>
        </authorList>
    </citation>
    <scope>NUCLEOTIDE SEQUENCE [LARGE SCALE GENOMIC DNA]</scope>
    <source>
        <strain evidence="8 9">NBRC 110095</strain>
    </source>
</reference>
<evidence type="ECO:0000256" key="2">
    <source>
        <dbReference type="ARBA" id="ARBA00022801"/>
    </source>
</evidence>
<dbReference type="PANTHER" id="PTHR43519:SF1">
    <property type="entry name" value="ATP-DEPENDENT RNA HELICASE HRPB"/>
    <property type="match status" value="1"/>
</dbReference>
<gene>
    <name evidence="8" type="ORF">GCM10007877_13930</name>
</gene>
<keyword evidence="9" id="KW-1185">Reference proteome</keyword>
<dbReference type="InterPro" id="IPR014001">
    <property type="entry name" value="Helicase_ATP-bd"/>
</dbReference>
<dbReference type="InterPro" id="IPR049614">
    <property type="entry name" value="HrpB_DEXH"/>
</dbReference>
<feature type="region of interest" description="Disordered" evidence="5">
    <location>
        <begin position="845"/>
        <end position="866"/>
    </location>
</feature>
<keyword evidence="3 8" id="KW-0347">Helicase</keyword>
<keyword evidence="2" id="KW-0378">Hydrolase</keyword>
<dbReference type="EMBL" id="BSPD01000033">
    <property type="protein sequence ID" value="GLS25679.1"/>
    <property type="molecule type" value="Genomic_DNA"/>
</dbReference>
<name>A0AA37T2I7_9GAMM</name>
<dbReference type="SMART" id="SM00847">
    <property type="entry name" value="HA2"/>
    <property type="match status" value="1"/>
</dbReference>
<dbReference type="Pfam" id="PF00270">
    <property type="entry name" value="DEAD"/>
    <property type="match status" value="1"/>
</dbReference>
<dbReference type="SUPFAM" id="SSF52540">
    <property type="entry name" value="P-loop containing nucleoside triphosphate hydrolases"/>
    <property type="match status" value="1"/>
</dbReference>
<organism evidence="8 9">
    <name type="scientific">Marinibactrum halimedae</name>
    <dbReference type="NCBI Taxonomy" id="1444977"/>
    <lineage>
        <taxon>Bacteria</taxon>
        <taxon>Pseudomonadati</taxon>
        <taxon>Pseudomonadota</taxon>
        <taxon>Gammaproteobacteria</taxon>
        <taxon>Cellvibrionales</taxon>
        <taxon>Cellvibrionaceae</taxon>
        <taxon>Marinibactrum</taxon>
    </lineage>
</organism>
<accession>A0AA37T2I7</accession>
<dbReference type="GO" id="GO:0016787">
    <property type="term" value="F:hydrolase activity"/>
    <property type="evidence" value="ECO:0007669"/>
    <property type="project" value="UniProtKB-KW"/>
</dbReference>
<evidence type="ECO:0000256" key="3">
    <source>
        <dbReference type="ARBA" id="ARBA00022806"/>
    </source>
</evidence>
<dbReference type="Proteomes" id="UP001156870">
    <property type="component" value="Unassembled WGS sequence"/>
</dbReference>
<keyword evidence="1" id="KW-0547">Nucleotide-binding</keyword>
<proteinExistence type="predicted"/>
<evidence type="ECO:0000256" key="5">
    <source>
        <dbReference type="SAM" id="MobiDB-lite"/>
    </source>
</evidence>
<dbReference type="AlphaFoldDB" id="A0AA37T2I7"/>